<dbReference type="WBParaSite" id="ACRNAN_scaffold548.g14664.t1">
    <property type="protein sequence ID" value="ACRNAN_scaffold548.g14664.t1"/>
    <property type="gene ID" value="ACRNAN_scaffold548.g14664"/>
</dbReference>
<keyword evidence="7" id="KW-0472">Membrane</keyword>
<dbReference type="Proteomes" id="UP000887540">
    <property type="component" value="Unplaced"/>
</dbReference>
<dbReference type="PANTHER" id="PTHR11010">
    <property type="entry name" value="PROTEASE S28 PRO-X CARBOXYPEPTIDASE-RELATED"/>
    <property type="match status" value="1"/>
</dbReference>
<keyword evidence="7" id="KW-0812">Transmembrane</keyword>
<evidence type="ECO:0000313" key="8">
    <source>
        <dbReference type="Proteomes" id="UP000887540"/>
    </source>
</evidence>
<name>A0A914E436_9BILA</name>
<keyword evidence="8" id="KW-1185">Reference proteome</keyword>
<keyword evidence="3" id="KW-0732">Signal</keyword>
<comment type="similarity">
    <text evidence="1">Belongs to the peptidase S28 family.</text>
</comment>
<evidence type="ECO:0000256" key="5">
    <source>
        <dbReference type="ARBA" id="ARBA00023180"/>
    </source>
</evidence>
<dbReference type="GO" id="GO:0070008">
    <property type="term" value="F:serine-type exopeptidase activity"/>
    <property type="evidence" value="ECO:0007669"/>
    <property type="project" value="InterPro"/>
</dbReference>
<proteinExistence type="inferred from homology"/>
<dbReference type="InterPro" id="IPR008758">
    <property type="entry name" value="Peptidase_S28"/>
</dbReference>
<keyword evidence="7" id="KW-1133">Transmembrane helix</keyword>
<feature type="transmembrane region" description="Helical" evidence="7">
    <location>
        <begin position="354"/>
        <end position="374"/>
    </location>
</feature>
<evidence type="ECO:0000256" key="7">
    <source>
        <dbReference type="SAM" id="Phobius"/>
    </source>
</evidence>
<evidence type="ECO:0000256" key="1">
    <source>
        <dbReference type="ARBA" id="ARBA00011079"/>
    </source>
</evidence>
<keyword evidence="5" id="KW-0325">Glycoprotein</keyword>
<dbReference type="InterPro" id="IPR029058">
    <property type="entry name" value="AB_hydrolase_fold"/>
</dbReference>
<feature type="compositionally biased region" description="Low complexity" evidence="6">
    <location>
        <begin position="310"/>
        <end position="342"/>
    </location>
</feature>
<evidence type="ECO:0000256" key="4">
    <source>
        <dbReference type="ARBA" id="ARBA00022801"/>
    </source>
</evidence>
<dbReference type="GO" id="GO:0006508">
    <property type="term" value="P:proteolysis"/>
    <property type="evidence" value="ECO:0007669"/>
    <property type="project" value="UniProtKB-KW"/>
</dbReference>
<dbReference type="Gene3D" id="3.40.50.1820">
    <property type="entry name" value="alpha/beta hydrolase"/>
    <property type="match status" value="1"/>
</dbReference>
<organism evidence="8 9">
    <name type="scientific">Acrobeloides nanus</name>
    <dbReference type="NCBI Taxonomy" id="290746"/>
    <lineage>
        <taxon>Eukaryota</taxon>
        <taxon>Metazoa</taxon>
        <taxon>Ecdysozoa</taxon>
        <taxon>Nematoda</taxon>
        <taxon>Chromadorea</taxon>
        <taxon>Rhabditida</taxon>
        <taxon>Tylenchina</taxon>
        <taxon>Cephalobomorpha</taxon>
        <taxon>Cephaloboidea</taxon>
        <taxon>Cephalobidae</taxon>
        <taxon>Acrobeloides</taxon>
    </lineage>
</organism>
<evidence type="ECO:0000256" key="2">
    <source>
        <dbReference type="ARBA" id="ARBA00022670"/>
    </source>
</evidence>
<evidence type="ECO:0000256" key="3">
    <source>
        <dbReference type="ARBA" id="ARBA00022729"/>
    </source>
</evidence>
<reference evidence="9" key="1">
    <citation type="submission" date="2022-11" db="UniProtKB">
        <authorList>
            <consortium name="WormBaseParasite"/>
        </authorList>
    </citation>
    <scope>IDENTIFICATION</scope>
</reference>
<feature type="compositionally biased region" description="Polar residues" evidence="6">
    <location>
        <begin position="347"/>
        <end position="357"/>
    </location>
</feature>
<feature type="region of interest" description="Disordered" evidence="6">
    <location>
        <begin position="309"/>
        <end position="357"/>
    </location>
</feature>
<keyword evidence="4" id="KW-0378">Hydrolase</keyword>
<dbReference type="Pfam" id="PF05577">
    <property type="entry name" value="Peptidase_S28"/>
    <property type="match status" value="1"/>
</dbReference>
<accession>A0A914E436</accession>
<dbReference type="PANTHER" id="PTHR11010:SF101">
    <property type="entry name" value="SERINE PROTEASE F56F10.1-RELATED"/>
    <property type="match status" value="1"/>
</dbReference>
<evidence type="ECO:0000256" key="6">
    <source>
        <dbReference type="SAM" id="MobiDB-lite"/>
    </source>
</evidence>
<dbReference type="GO" id="GO:0008239">
    <property type="term" value="F:dipeptidyl-peptidase activity"/>
    <property type="evidence" value="ECO:0007669"/>
    <property type="project" value="TreeGrafter"/>
</dbReference>
<dbReference type="AlphaFoldDB" id="A0A914E436"/>
<evidence type="ECO:0000313" key="9">
    <source>
        <dbReference type="WBParaSite" id="ACRNAN_scaffold548.g14664.t1"/>
    </source>
</evidence>
<sequence length="377" mass="41998">MEQTLLWESNNNASNGVGQCHAETQLAFEDARNKMYTADGQNEYNNVFNIEPKLGSTSTPDLDASNFLSTIFGSFQGIIQYTFDDQGKSTENKTDGLNVANLCRIMVGNGNYSQRLKQVYDWEQSWDTYGYNSSDPFDNDYWADIDPFRNTSFYGDLAYMRGWMWLSCNEFGWLQTTDNNGIFQNLIPLSFYLKQCQDMFNASIDAVYVQNQVSATFQRLGLPQNYRATNVVLPNGSLDPWSTLGCNVTVESQHQYARTTVGGAHCVDMYPYDPSKYPENTVEPTDVSKTIQLVKQEVAYYITLPSPFDGSNNGGNSNPTTPTNNNTATSPANNNTATSPASDKTDPVTSPNEGASMTSVSMSTVFLGILIYFVNLF</sequence>
<keyword evidence="2" id="KW-0645">Protease</keyword>
<protein>
    <submittedName>
        <fullName evidence="9">Serine protease</fullName>
    </submittedName>
</protein>